<evidence type="ECO:0000256" key="4">
    <source>
        <dbReference type="SAM" id="MobiDB-lite"/>
    </source>
</evidence>
<dbReference type="GO" id="GO:0098552">
    <property type="term" value="C:side of membrane"/>
    <property type="evidence" value="ECO:0007669"/>
    <property type="project" value="UniProtKB-ARBA"/>
</dbReference>
<keyword evidence="3" id="KW-0496">Mitochondrion</keyword>
<dbReference type="EMBL" id="HBHW01008379">
    <property type="protein sequence ID" value="CAE0038364.1"/>
    <property type="molecule type" value="Transcribed_RNA"/>
</dbReference>
<proteinExistence type="inferred from homology"/>
<dbReference type="InterPro" id="IPR036013">
    <property type="entry name" value="Band_7/SPFH_dom_sf"/>
</dbReference>
<dbReference type="Gene3D" id="3.30.479.30">
    <property type="entry name" value="Band 7 domain"/>
    <property type="match status" value="1"/>
</dbReference>
<dbReference type="Pfam" id="PF01145">
    <property type="entry name" value="Band_7"/>
    <property type="match status" value="1"/>
</dbReference>
<dbReference type="GO" id="GO:0005886">
    <property type="term" value="C:plasma membrane"/>
    <property type="evidence" value="ECO:0007669"/>
    <property type="project" value="UniProtKB-ARBA"/>
</dbReference>
<dbReference type="Pfam" id="PF16200">
    <property type="entry name" value="Band_7_C"/>
    <property type="match status" value="1"/>
</dbReference>
<dbReference type="FunFam" id="3.30.479.30:FF:000004">
    <property type="entry name" value="Putative membrane protease family, stomatin"/>
    <property type="match status" value="1"/>
</dbReference>
<evidence type="ECO:0000256" key="1">
    <source>
        <dbReference type="ARBA" id="ARBA00004173"/>
    </source>
</evidence>
<name>A0A7S2ZG19_9RHOD</name>
<dbReference type="PANTHER" id="PTHR43327:SF10">
    <property type="entry name" value="STOMATIN-LIKE PROTEIN 2, MITOCHONDRIAL"/>
    <property type="match status" value="1"/>
</dbReference>
<feature type="region of interest" description="Disordered" evidence="4">
    <location>
        <begin position="327"/>
        <end position="360"/>
    </location>
</feature>
<dbReference type="AlphaFoldDB" id="A0A7S2ZG19"/>
<dbReference type="InterPro" id="IPR001972">
    <property type="entry name" value="Stomatin_HflK_fam"/>
</dbReference>
<feature type="domain" description="Band 7" evidence="5">
    <location>
        <begin position="44"/>
        <end position="202"/>
    </location>
</feature>
<evidence type="ECO:0000259" key="5">
    <source>
        <dbReference type="SMART" id="SM00244"/>
    </source>
</evidence>
<organism evidence="6">
    <name type="scientific">Rhodosorus marinus</name>
    <dbReference type="NCBI Taxonomy" id="101924"/>
    <lineage>
        <taxon>Eukaryota</taxon>
        <taxon>Rhodophyta</taxon>
        <taxon>Stylonematophyceae</taxon>
        <taxon>Stylonematales</taxon>
        <taxon>Stylonemataceae</taxon>
        <taxon>Rhodosorus</taxon>
    </lineage>
</organism>
<evidence type="ECO:0000256" key="2">
    <source>
        <dbReference type="ARBA" id="ARBA00008164"/>
    </source>
</evidence>
<comment type="similarity">
    <text evidence="2">Belongs to the band 7/mec-2 family.</text>
</comment>
<sequence>MQAPTGSKLRSASRILGGAIRGMCTFGDTSRAVLPRRMAPPMNIGVVIVPQQTVYVVEVFGKFSHTLNPGLQFLIPIVSRIAYAHSLKEEAISIPNQQAITRDNVTITIDGVLYVKVVDPVAASYGVAHPYRALTLLAQTTMRSELGKYTLDDTFQEREALNKKIVKSLNEATTPWGLKCLRYEIRDILPPASVRQAMELQAEAERRKRAQILDSEAEQRSEVNVSEGQKSSKMLVSEGNMIERTNHAEGEAEAILARARATAEGLAMLANSMTKKNGNEAVLMRLAEQYINAVSGLADKRNTVVLPMNPSDPEAMLNTTLDRFRDMLGTSSDTTSGTGTGTTGSGKKTNSPAKEKRGKK</sequence>
<dbReference type="PRINTS" id="PR00721">
    <property type="entry name" value="STOMATIN"/>
</dbReference>
<dbReference type="GO" id="GO:0005739">
    <property type="term" value="C:mitochondrion"/>
    <property type="evidence" value="ECO:0007669"/>
    <property type="project" value="UniProtKB-SubCell"/>
</dbReference>
<dbReference type="InterPro" id="IPR001107">
    <property type="entry name" value="Band_7"/>
</dbReference>
<protein>
    <recommendedName>
        <fullName evidence="5">Band 7 domain-containing protein</fullName>
    </recommendedName>
</protein>
<reference evidence="6" key="1">
    <citation type="submission" date="2021-01" db="EMBL/GenBank/DDBJ databases">
        <authorList>
            <person name="Corre E."/>
            <person name="Pelletier E."/>
            <person name="Niang G."/>
            <person name="Scheremetjew M."/>
            <person name="Finn R."/>
            <person name="Kale V."/>
            <person name="Holt S."/>
            <person name="Cochrane G."/>
            <person name="Meng A."/>
            <person name="Brown T."/>
            <person name="Cohen L."/>
        </authorList>
    </citation>
    <scope>NUCLEOTIDE SEQUENCE</scope>
    <source>
        <strain evidence="6">CCMP 769</strain>
    </source>
</reference>
<dbReference type="SMART" id="SM00244">
    <property type="entry name" value="PHB"/>
    <property type="match status" value="1"/>
</dbReference>
<evidence type="ECO:0000256" key="3">
    <source>
        <dbReference type="ARBA" id="ARBA00023128"/>
    </source>
</evidence>
<dbReference type="CDD" id="cd08829">
    <property type="entry name" value="SPFH_paraslipin"/>
    <property type="match status" value="1"/>
</dbReference>
<dbReference type="GO" id="GO:0007005">
    <property type="term" value="P:mitochondrion organization"/>
    <property type="evidence" value="ECO:0007669"/>
    <property type="project" value="TreeGrafter"/>
</dbReference>
<gene>
    <name evidence="6" type="ORF">RMAR00112_LOCUS6322</name>
</gene>
<accession>A0A7S2ZG19</accession>
<dbReference type="InterPro" id="IPR032435">
    <property type="entry name" value="STML2-like_C"/>
</dbReference>
<dbReference type="InterPro" id="IPR050710">
    <property type="entry name" value="Band7/mec-2_domain"/>
</dbReference>
<dbReference type="SUPFAM" id="SSF117892">
    <property type="entry name" value="Band 7/SPFH domain"/>
    <property type="match status" value="1"/>
</dbReference>
<evidence type="ECO:0000313" key="6">
    <source>
        <dbReference type="EMBL" id="CAE0038364.1"/>
    </source>
</evidence>
<dbReference type="PANTHER" id="PTHR43327">
    <property type="entry name" value="STOMATIN-LIKE PROTEIN 2, MITOCHONDRIAL"/>
    <property type="match status" value="1"/>
</dbReference>
<comment type="subcellular location">
    <subcellularLocation>
        <location evidence="1">Mitochondrion</location>
    </subcellularLocation>
</comment>